<comment type="caution">
    <text evidence="4">The sequence shown here is derived from an EMBL/GenBank/DDBJ whole genome shotgun (WGS) entry which is preliminary data.</text>
</comment>
<sequence length="183" mass="20143">MAPPALHILLLLALFALALGTGASPEENLHGQNVTTVFDMFGVDGFDISSHAPLVLGPDGLDNSSYIPRANASSPHDTEDSHSTNNTNNDNSNGDGNEEDPYTDPRSALQHPRIKRRLTASPLFPDLHLGERIVAFYHWLRGWVRRVVELLLLPVERAYAWGGWYAAFVVSLLLVLPVLIVQE</sequence>
<keyword evidence="2" id="KW-1133">Transmembrane helix</keyword>
<feature type="transmembrane region" description="Helical" evidence="2">
    <location>
        <begin position="158"/>
        <end position="181"/>
    </location>
</feature>
<keyword evidence="2" id="KW-0812">Transmembrane</keyword>
<evidence type="ECO:0000256" key="1">
    <source>
        <dbReference type="SAM" id="MobiDB-lite"/>
    </source>
</evidence>
<organism evidence="4 5">
    <name type="scientific">Phyllosticta capitalensis</name>
    <dbReference type="NCBI Taxonomy" id="121624"/>
    <lineage>
        <taxon>Eukaryota</taxon>
        <taxon>Fungi</taxon>
        <taxon>Dikarya</taxon>
        <taxon>Ascomycota</taxon>
        <taxon>Pezizomycotina</taxon>
        <taxon>Dothideomycetes</taxon>
        <taxon>Dothideomycetes incertae sedis</taxon>
        <taxon>Botryosphaeriales</taxon>
        <taxon>Phyllostictaceae</taxon>
        <taxon>Phyllosticta</taxon>
    </lineage>
</organism>
<reference evidence="4 5" key="1">
    <citation type="submission" date="2024-04" db="EMBL/GenBank/DDBJ databases">
        <title>Phyllosticta paracitricarpa is synonymous to the EU quarantine fungus P. citricarpa based on phylogenomic analyses.</title>
        <authorList>
            <consortium name="Lawrence Berkeley National Laboratory"/>
            <person name="Van Ingen-Buijs V.A."/>
            <person name="Van Westerhoven A.C."/>
            <person name="Haridas S."/>
            <person name="Skiadas P."/>
            <person name="Martin F."/>
            <person name="Groenewald J.Z."/>
            <person name="Crous P.W."/>
            <person name="Seidl M.F."/>
        </authorList>
    </citation>
    <scope>NUCLEOTIDE SEQUENCE [LARGE SCALE GENOMIC DNA]</scope>
    <source>
        <strain evidence="4 5">CBS 123374</strain>
    </source>
</reference>
<feature type="signal peptide" evidence="3">
    <location>
        <begin position="1"/>
        <end position="20"/>
    </location>
</feature>
<evidence type="ECO:0000313" key="5">
    <source>
        <dbReference type="Proteomes" id="UP001492380"/>
    </source>
</evidence>
<evidence type="ECO:0000256" key="3">
    <source>
        <dbReference type="SAM" id="SignalP"/>
    </source>
</evidence>
<accession>A0ABR1YIE3</accession>
<feature type="compositionally biased region" description="Low complexity" evidence="1">
    <location>
        <begin position="83"/>
        <end position="95"/>
    </location>
</feature>
<keyword evidence="3" id="KW-0732">Signal</keyword>
<keyword evidence="5" id="KW-1185">Reference proteome</keyword>
<feature type="region of interest" description="Disordered" evidence="1">
    <location>
        <begin position="66"/>
        <end position="111"/>
    </location>
</feature>
<dbReference type="EMBL" id="JBBWRZ010000008">
    <property type="protein sequence ID" value="KAK8230688.1"/>
    <property type="molecule type" value="Genomic_DNA"/>
</dbReference>
<feature type="compositionally biased region" description="Polar residues" evidence="1">
    <location>
        <begin position="66"/>
        <end position="75"/>
    </location>
</feature>
<keyword evidence="2" id="KW-0472">Membrane</keyword>
<evidence type="ECO:0000256" key="2">
    <source>
        <dbReference type="SAM" id="Phobius"/>
    </source>
</evidence>
<dbReference type="Proteomes" id="UP001492380">
    <property type="component" value="Unassembled WGS sequence"/>
</dbReference>
<protein>
    <submittedName>
        <fullName evidence="4">Uncharacterized protein</fullName>
    </submittedName>
</protein>
<proteinExistence type="predicted"/>
<feature type="chain" id="PRO_5046498565" evidence="3">
    <location>
        <begin position="21"/>
        <end position="183"/>
    </location>
</feature>
<gene>
    <name evidence="4" type="ORF">HDK90DRAFT_512813</name>
</gene>
<evidence type="ECO:0000313" key="4">
    <source>
        <dbReference type="EMBL" id="KAK8230688.1"/>
    </source>
</evidence>
<name>A0ABR1YIE3_9PEZI</name>